<reference evidence="1" key="3">
    <citation type="submission" date="2022-06" db="UniProtKB">
        <authorList>
            <consortium name="EnsemblPlants"/>
        </authorList>
    </citation>
    <scope>IDENTIFICATION</scope>
</reference>
<proteinExistence type="predicted"/>
<dbReference type="Gramene" id="TuG1812G0600002672.01.T01">
    <property type="protein sequence ID" value="TuG1812G0600002672.01.T01"/>
    <property type="gene ID" value="TuG1812G0600002672.01"/>
</dbReference>
<accession>A0A8R7UST7</accession>
<evidence type="ECO:0000313" key="2">
    <source>
        <dbReference type="Proteomes" id="UP000015106"/>
    </source>
</evidence>
<name>A0A8R7UST7_TRIUA</name>
<reference evidence="2" key="1">
    <citation type="journal article" date="2013" name="Nature">
        <title>Draft genome of the wheat A-genome progenitor Triticum urartu.</title>
        <authorList>
            <person name="Ling H.Q."/>
            <person name="Zhao S."/>
            <person name="Liu D."/>
            <person name="Wang J."/>
            <person name="Sun H."/>
            <person name="Zhang C."/>
            <person name="Fan H."/>
            <person name="Li D."/>
            <person name="Dong L."/>
            <person name="Tao Y."/>
            <person name="Gao C."/>
            <person name="Wu H."/>
            <person name="Li Y."/>
            <person name="Cui Y."/>
            <person name="Guo X."/>
            <person name="Zheng S."/>
            <person name="Wang B."/>
            <person name="Yu K."/>
            <person name="Liang Q."/>
            <person name="Yang W."/>
            <person name="Lou X."/>
            <person name="Chen J."/>
            <person name="Feng M."/>
            <person name="Jian J."/>
            <person name="Zhang X."/>
            <person name="Luo G."/>
            <person name="Jiang Y."/>
            <person name="Liu J."/>
            <person name="Wang Z."/>
            <person name="Sha Y."/>
            <person name="Zhang B."/>
            <person name="Wu H."/>
            <person name="Tang D."/>
            <person name="Shen Q."/>
            <person name="Xue P."/>
            <person name="Zou S."/>
            <person name="Wang X."/>
            <person name="Liu X."/>
            <person name="Wang F."/>
            <person name="Yang Y."/>
            <person name="An X."/>
            <person name="Dong Z."/>
            <person name="Zhang K."/>
            <person name="Zhang X."/>
            <person name="Luo M.C."/>
            <person name="Dvorak J."/>
            <person name="Tong Y."/>
            <person name="Wang J."/>
            <person name="Yang H."/>
            <person name="Li Z."/>
            <person name="Wang D."/>
            <person name="Zhang A."/>
            <person name="Wang J."/>
        </authorList>
    </citation>
    <scope>NUCLEOTIDE SEQUENCE</scope>
    <source>
        <strain evidence="2">cv. G1812</strain>
    </source>
</reference>
<organism evidence="1 2">
    <name type="scientific">Triticum urartu</name>
    <name type="common">Red wild einkorn</name>
    <name type="synonym">Crithodium urartu</name>
    <dbReference type="NCBI Taxonomy" id="4572"/>
    <lineage>
        <taxon>Eukaryota</taxon>
        <taxon>Viridiplantae</taxon>
        <taxon>Streptophyta</taxon>
        <taxon>Embryophyta</taxon>
        <taxon>Tracheophyta</taxon>
        <taxon>Spermatophyta</taxon>
        <taxon>Magnoliopsida</taxon>
        <taxon>Liliopsida</taxon>
        <taxon>Poales</taxon>
        <taxon>Poaceae</taxon>
        <taxon>BOP clade</taxon>
        <taxon>Pooideae</taxon>
        <taxon>Triticodae</taxon>
        <taxon>Triticeae</taxon>
        <taxon>Triticinae</taxon>
        <taxon>Triticum</taxon>
    </lineage>
</organism>
<sequence>MVYNRCCKGDKVYIPPFKDPPTYLRELLRFDGSSCGEQEPDHPCVCFTSVAALWIH</sequence>
<dbReference type="AlphaFoldDB" id="A0A8R7UST7"/>
<reference evidence="1" key="2">
    <citation type="submission" date="2018-03" db="EMBL/GenBank/DDBJ databases">
        <title>The Triticum urartu genome reveals the dynamic nature of wheat genome evolution.</title>
        <authorList>
            <person name="Ling H."/>
            <person name="Ma B."/>
            <person name="Shi X."/>
            <person name="Liu H."/>
            <person name="Dong L."/>
            <person name="Sun H."/>
            <person name="Cao Y."/>
            <person name="Gao Q."/>
            <person name="Zheng S."/>
            <person name="Li Y."/>
            <person name="Yu Y."/>
            <person name="Du H."/>
            <person name="Qi M."/>
            <person name="Li Y."/>
            <person name="Yu H."/>
            <person name="Cui Y."/>
            <person name="Wang N."/>
            <person name="Chen C."/>
            <person name="Wu H."/>
            <person name="Zhao Y."/>
            <person name="Zhang J."/>
            <person name="Li Y."/>
            <person name="Zhou W."/>
            <person name="Zhang B."/>
            <person name="Hu W."/>
            <person name="Eijk M."/>
            <person name="Tang J."/>
            <person name="Witsenboer H."/>
            <person name="Zhao S."/>
            <person name="Li Z."/>
            <person name="Zhang A."/>
            <person name="Wang D."/>
            <person name="Liang C."/>
        </authorList>
    </citation>
    <scope>NUCLEOTIDE SEQUENCE [LARGE SCALE GENOMIC DNA]</scope>
    <source>
        <strain evidence="1">cv. G1812</strain>
    </source>
</reference>
<protein>
    <submittedName>
        <fullName evidence="1">Uncharacterized protein</fullName>
    </submittedName>
</protein>
<evidence type="ECO:0000313" key="1">
    <source>
        <dbReference type="EnsemblPlants" id="TuG1812G0600002672.01.T01"/>
    </source>
</evidence>
<keyword evidence="2" id="KW-1185">Reference proteome</keyword>
<dbReference type="Proteomes" id="UP000015106">
    <property type="component" value="Chromosome 6"/>
</dbReference>
<dbReference type="EnsemblPlants" id="TuG1812G0600002672.01.T01">
    <property type="protein sequence ID" value="TuG1812G0600002672.01.T01"/>
    <property type="gene ID" value="TuG1812G0600002672.01"/>
</dbReference>